<dbReference type="EMBL" id="VFLP01000006">
    <property type="protein sequence ID" value="TRX97307.1"/>
    <property type="molecule type" value="Genomic_DNA"/>
</dbReference>
<dbReference type="OrthoDB" id="5278907at2759"/>
<reference evidence="2" key="1">
    <citation type="submission" date="2019-06" db="EMBL/GenBank/DDBJ databases">
        <title>Draft genome sequence of the griseofulvin-producing fungus Xylaria cubensis strain G536.</title>
        <authorList>
            <person name="Mead M.E."/>
            <person name="Raja H.A."/>
            <person name="Steenwyk J.L."/>
            <person name="Knowles S.L."/>
            <person name="Oberlies N.H."/>
            <person name="Rokas A."/>
        </authorList>
    </citation>
    <scope>NUCLEOTIDE SEQUENCE [LARGE SCALE GENOMIC DNA]</scope>
    <source>
        <strain evidence="2">G536</strain>
    </source>
</reference>
<dbReference type="Proteomes" id="UP000319160">
    <property type="component" value="Unassembled WGS sequence"/>
</dbReference>
<keyword evidence="2" id="KW-1185">Reference proteome</keyword>
<dbReference type="STRING" id="2512241.A0A553IAU3"/>
<name>A0A553IAU3_9PEZI</name>
<comment type="caution">
    <text evidence="1">The sequence shown here is derived from an EMBL/GenBank/DDBJ whole genome shotgun (WGS) entry which is preliminary data.</text>
</comment>
<accession>A0A553IAU3</accession>
<sequence>MFPTLIRRLAAGPPVAPKLRNATRAAPGIYANSRYKPKKVWPPDFSKLSGKEQFRFEKRYKRRVRLATARPRWDKYVRLAQLGSVTFVLVYSVLFMDWNTEKQPFEGIRSRFWGAIGTFSSERRYQGQQPDLPTTTADQK</sequence>
<dbReference type="AlphaFoldDB" id="A0A553IAU3"/>
<gene>
    <name evidence="1" type="ORF">FHL15_001585</name>
</gene>
<evidence type="ECO:0000313" key="2">
    <source>
        <dbReference type="Proteomes" id="UP000319160"/>
    </source>
</evidence>
<proteinExistence type="predicted"/>
<protein>
    <submittedName>
        <fullName evidence="1">Uncharacterized protein</fullName>
    </submittedName>
</protein>
<organism evidence="1 2">
    <name type="scientific">Xylaria flabelliformis</name>
    <dbReference type="NCBI Taxonomy" id="2512241"/>
    <lineage>
        <taxon>Eukaryota</taxon>
        <taxon>Fungi</taxon>
        <taxon>Dikarya</taxon>
        <taxon>Ascomycota</taxon>
        <taxon>Pezizomycotina</taxon>
        <taxon>Sordariomycetes</taxon>
        <taxon>Xylariomycetidae</taxon>
        <taxon>Xylariales</taxon>
        <taxon>Xylariaceae</taxon>
        <taxon>Xylaria</taxon>
    </lineage>
</organism>
<evidence type="ECO:0000313" key="1">
    <source>
        <dbReference type="EMBL" id="TRX97307.1"/>
    </source>
</evidence>